<feature type="compositionally biased region" description="Basic and acidic residues" evidence="1">
    <location>
        <begin position="511"/>
        <end position="525"/>
    </location>
</feature>
<feature type="compositionally biased region" description="Polar residues" evidence="1">
    <location>
        <begin position="489"/>
        <end position="500"/>
    </location>
</feature>
<accession>A0A9W8K334</accession>
<dbReference type="Proteomes" id="UP001148786">
    <property type="component" value="Unassembled WGS sequence"/>
</dbReference>
<feature type="region of interest" description="Disordered" evidence="1">
    <location>
        <begin position="159"/>
        <end position="256"/>
    </location>
</feature>
<keyword evidence="3" id="KW-1185">Reference proteome</keyword>
<dbReference type="AlphaFoldDB" id="A0A9W8K334"/>
<reference evidence="2" key="1">
    <citation type="submission" date="2022-07" db="EMBL/GenBank/DDBJ databases">
        <title>Genome Sequence of Agrocybe chaxingu.</title>
        <authorList>
            <person name="Buettner E."/>
        </authorList>
    </citation>
    <scope>NUCLEOTIDE SEQUENCE</scope>
    <source>
        <strain evidence="2">MP-N11</strain>
    </source>
</reference>
<feature type="compositionally biased region" description="Basic and acidic residues" evidence="1">
    <location>
        <begin position="1"/>
        <end position="10"/>
    </location>
</feature>
<evidence type="ECO:0000256" key="1">
    <source>
        <dbReference type="SAM" id="MobiDB-lite"/>
    </source>
</evidence>
<feature type="region of interest" description="Disordered" evidence="1">
    <location>
        <begin position="1"/>
        <end position="84"/>
    </location>
</feature>
<name>A0A9W8K334_9AGAR</name>
<organism evidence="2 3">
    <name type="scientific">Agrocybe chaxingu</name>
    <dbReference type="NCBI Taxonomy" id="84603"/>
    <lineage>
        <taxon>Eukaryota</taxon>
        <taxon>Fungi</taxon>
        <taxon>Dikarya</taxon>
        <taxon>Basidiomycota</taxon>
        <taxon>Agaricomycotina</taxon>
        <taxon>Agaricomycetes</taxon>
        <taxon>Agaricomycetidae</taxon>
        <taxon>Agaricales</taxon>
        <taxon>Agaricineae</taxon>
        <taxon>Strophariaceae</taxon>
        <taxon>Agrocybe</taxon>
    </lineage>
</organism>
<feature type="region of interest" description="Disordered" evidence="1">
    <location>
        <begin position="489"/>
        <end position="579"/>
    </location>
</feature>
<evidence type="ECO:0000313" key="2">
    <source>
        <dbReference type="EMBL" id="KAJ3509876.1"/>
    </source>
</evidence>
<feature type="compositionally biased region" description="Basic and acidic residues" evidence="1">
    <location>
        <begin position="211"/>
        <end position="224"/>
    </location>
</feature>
<comment type="caution">
    <text evidence="2">The sequence shown here is derived from an EMBL/GenBank/DDBJ whole genome shotgun (WGS) entry which is preliminary data.</text>
</comment>
<protein>
    <submittedName>
        <fullName evidence="2">Uncharacterized protein</fullName>
    </submittedName>
</protein>
<feature type="compositionally biased region" description="Acidic residues" evidence="1">
    <location>
        <begin position="562"/>
        <end position="579"/>
    </location>
</feature>
<dbReference type="EMBL" id="JANKHO010000442">
    <property type="protein sequence ID" value="KAJ3509876.1"/>
    <property type="molecule type" value="Genomic_DNA"/>
</dbReference>
<feature type="compositionally biased region" description="Acidic residues" evidence="1">
    <location>
        <begin position="532"/>
        <end position="550"/>
    </location>
</feature>
<feature type="compositionally biased region" description="Acidic residues" evidence="1">
    <location>
        <begin position="180"/>
        <end position="191"/>
    </location>
</feature>
<dbReference type="OrthoDB" id="3060267at2759"/>
<feature type="region of interest" description="Disordered" evidence="1">
    <location>
        <begin position="278"/>
        <end position="301"/>
    </location>
</feature>
<evidence type="ECO:0000313" key="3">
    <source>
        <dbReference type="Proteomes" id="UP001148786"/>
    </source>
</evidence>
<feature type="compositionally biased region" description="Basic and acidic residues" evidence="1">
    <location>
        <begin position="278"/>
        <end position="292"/>
    </location>
</feature>
<gene>
    <name evidence="2" type="ORF">NLJ89_g4986</name>
</gene>
<proteinExistence type="predicted"/>
<sequence length="579" mass="65558">MVSSLRRERGLTNASSVGSYGPAQLELMQEALGEEPTTEVRLAQLPMRDPVVKQEPPRSAPGPSGYSKPPLPWTAGNSAMKDEATREQVEDLTQHYQRPGSSAIGIASDLRDRIILQKIQDGDMGAQGFSNYVDQGIRWENGRMFDLMQFMFEQALARDAEARRTQPAHRTAGAPNPGDPGDDNGDDGDDDDPRRGNSGGPPRDPPKPPPPRHESSPPDKKPPHDEEEDDGIDRRKIRWSLPPPSRRRTSLMPATREVQSRYQDEMYRRLINIIHDHCGERKDMGGDKDRPRPPSIDTVPKYKGDERMKTLETWVTDASIYFAIANMSGPDKAFARVYFAELLVEDKAKDFIRHHVFGLNREKVKWTFEEIATALYDRFVLPSVTQDARALFNKVRFDPSTGVQGFYDKICDISETMMDHPDRFTLADRFLRGLPQNWRKELFDQDFTPEINTIEEMVAEAKAIEAAEKTARHYDHGTSFEVYTNHTMSQAHKRIPTSSAKFGLKKMSTHAPRDSRKGTHQKEYVRAACTENPEEENDADAEDGDESDPDEASHENEGEVSAPEDDEFEDQESEVYENP</sequence>